<dbReference type="GO" id="GO:0008641">
    <property type="term" value="F:ubiquitin-like modifier activating enzyme activity"/>
    <property type="evidence" value="ECO:0007669"/>
    <property type="project" value="InterPro"/>
</dbReference>
<dbReference type="PANTHER" id="PTHR43267">
    <property type="entry name" value="TRNA THREONYLCARBAMOYLADENOSINE DEHYDRATASE"/>
    <property type="match status" value="1"/>
</dbReference>
<proteinExistence type="predicted"/>
<dbReference type="Pfam" id="PF00899">
    <property type="entry name" value="ThiF"/>
    <property type="match status" value="1"/>
</dbReference>
<feature type="domain" description="THIF-type NAD/FAD binding fold" evidence="2">
    <location>
        <begin position="122"/>
        <end position="256"/>
    </location>
</feature>
<dbReference type="GO" id="GO:0016491">
    <property type="term" value="F:oxidoreductase activity"/>
    <property type="evidence" value="ECO:0007669"/>
    <property type="project" value="InterPro"/>
</dbReference>
<organism evidence="3 4">
    <name type="scientific">Planotetraspora thailandica</name>
    <dbReference type="NCBI Taxonomy" id="487172"/>
    <lineage>
        <taxon>Bacteria</taxon>
        <taxon>Bacillati</taxon>
        <taxon>Actinomycetota</taxon>
        <taxon>Actinomycetes</taxon>
        <taxon>Streptosporangiales</taxon>
        <taxon>Streptosporangiaceae</taxon>
        <taxon>Planotetraspora</taxon>
    </lineage>
</organism>
<dbReference type="Pfam" id="PF00881">
    <property type="entry name" value="Nitroreductase"/>
    <property type="match status" value="1"/>
</dbReference>
<sequence>MTLERRVLDLLEDPSAIPPWRPELFDLAVDGADRALEALLESGRVAVVSNTLGAQLEELLATRDAAAKLSPAELAARTKAHLGPRSLFEYGTWVFFPWSRRLVHVLPELEYRELRHARNQYKITSDEQEILARKAIGIVGLSVGGATAVTLAQEGVGRVFRLADFDHLSMSNMNRLRCSVHSIGVPKVVIAAREMFEIDPYLDIALWPHGLTEENVDEFLVGSRPIDVLVEECDDLFIKLHVRERAKAHQIPVVMDTNERGMLDVERFDLEPDRPLLHGLLHGVSARDVKHLTMREKVPYVLRILAQDKFSPRLIPSLVEINETIKSWPQLAEGVTLGAGIITNVTRRILLDQFRGQGRYFVDLDDIVGEGNLVPLAPPGPIDAPFSPLTVEEPELRLPDARGEPTAEDVRRIVAHGLMAPSGGNTQPWRFVARGPVIRCYVDTSRPPTLLDFERGATHLSHGAAAFNMELAARAAGLDCHVATFPDPRDPDLVCEVSLLPASRRHDPPPLAAFIGRRVTNRKLGPYSPLEATVIEALHAAAADDEARLQLVTDPDALAELGRILGIGDRVRMLNQRMHGEMMDALRWTPAEEEIRDGIGLAQLELPLDDLAGMRAARQWSNIRFLRAIHGGGAFENPSRRALVSSSALGLLTIPGVGPGSYFRGGRTLQRVWLTATSLGIAFQPMAVTGYLWTRVERGGEGLDAEEIHTLSGLRRRFAQFFEIVPDTAEIMIFRLGRAGPPTARSLRRQVDEMLQFEE</sequence>
<keyword evidence="4" id="KW-1185">Reference proteome</keyword>
<dbReference type="InterPro" id="IPR035985">
    <property type="entry name" value="Ubiquitin-activating_enz"/>
</dbReference>
<accession>A0A8J3V3M0</accession>
<dbReference type="EMBL" id="BOOR01000027">
    <property type="protein sequence ID" value="GII55510.1"/>
    <property type="molecule type" value="Genomic_DNA"/>
</dbReference>
<dbReference type="SUPFAM" id="SSF55469">
    <property type="entry name" value="FMN-dependent nitroreductase-like"/>
    <property type="match status" value="1"/>
</dbReference>
<evidence type="ECO:0000313" key="3">
    <source>
        <dbReference type="EMBL" id="GII55510.1"/>
    </source>
</evidence>
<dbReference type="RefSeq" id="WP_203945712.1">
    <property type="nucleotide sequence ID" value="NZ_BOOR01000027.1"/>
</dbReference>
<feature type="domain" description="Nitroreductase" evidence="1">
    <location>
        <begin position="405"/>
        <end position="433"/>
    </location>
</feature>
<dbReference type="CDD" id="cd01483">
    <property type="entry name" value="E1_enzyme_family"/>
    <property type="match status" value="1"/>
</dbReference>
<gene>
    <name evidence="3" type="primary">moeY</name>
    <name evidence="3" type="ORF">Pth03_38990</name>
</gene>
<evidence type="ECO:0000259" key="1">
    <source>
        <dbReference type="Pfam" id="PF00881"/>
    </source>
</evidence>
<dbReference type="InterPro" id="IPR000594">
    <property type="entry name" value="ThiF_NAD_FAD-bd"/>
</dbReference>
<dbReference type="SUPFAM" id="SSF69572">
    <property type="entry name" value="Activating enzymes of the ubiquitin-like proteins"/>
    <property type="match status" value="1"/>
</dbReference>
<evidence type="ECO:0008006" key="5">
    <source>
        <dbReference type="Google" id="ProtNLM"/>
    </source>
</evidence>
<comment type="caution">
    <text evidence="3">The sequence shown here is derived from an EMBL/GenBank/DDBJ whole genome shotgun (WGS) entry which is preliminary data.</text>
</comment>
<protein>
    <recommendedName>
        <fullName evidence="5">THIF-type NAD/FAD binding fold domain-containing protein</fullName>
    </recommendedName>
</protein>
<dbReference type="PANTHER" id="PTHR43267:SF3">
    <property type="entry name" value="THIF PROTEIN"/>
    <property type="match status" value="1"/>
</dbReference>
<evidence type="ECO:0000313" key="4">
    <source>
        <dbReference type="Proteomes" id="UP000605992"/>
    </source>
</evidence>
<name>A0A8J3V3M0_9ACTN</name>
<dbReference type="InterPro" id="IPR045886">
    <property type="entry name" value="ThiF/MoeB/HesA"/>
</dbReference>
<evidence type="ECO:0000259" key="2">
    <source>
        <dbReference type="Pfam" id="PF00899"/>
    </source>
</evidence>
<dbReference type="Gene3D" id="3.40.50.720">
    <property type="entry name" value="NAD(P)-binding Rossmann-like Domain"/>
    <property type="match status" value="1"/>
</dbReference>
<dbReference type="NCBIfam" id="NF005901">
    <property type="entry name" value="PRK07877.1"/>
    <property type="match status" value="1"/>
</dbReference>
<dbReference type="Proteomes" id="UP000605992">
    <property type="component" value="Unassembled WGS sequence"/>
</dbReference>
<dbReference type="Gene3D" id="3.40.109.10">
    <property type="entry name" value="NADH Oxidase"/>
    <property type="match status" value="2"/>
</dbReference>
<dbReference type="InterPro" id="IPR000415">
    <property type="entry name" value="Nitroreductase-like"/>
</dbReference>
<dbReference type="GO" id="GO:0061503">
    <property type="term" value="F:tRNA threonylcarbamoyladenosine dehydratase"/>
    <property type="evidence" value="ECO:0007669"/>
    <property type="project" value="TreeGrafter"/>
</dbReference>
<reference evidence="3" key="1">
    <citation type="submission" date="2021-01" db="EMBL/GenBank/DDBJ databases">
        <title>Whole genome shotgun sequence of Planotetraspora thailandica NBRC 104271.</title>
        <authorList>
            <person name="Komaki H."/>
            <person name="Tamura T."/>
        </authorList>
    </citation>
    <scope>NUCLEOTIDE SEQUENCE</scope>
    <source>
        <strain evidence="3">NBRC 104271</strain>
    </source>
</reference>
<dbReference type="InterPro" id="IPR029479">
    <property type="entry name" value="Nitroreductase"/>
</dbReference>
<dbReference type="CDD" id="cd02062">
    <property type="entry name" value="Nitro_FMN_reductase"/>
    <property type="match status" value="1"/>
</dbReference>
<dbReference type="AlphaFoldDB" id="A0A8J3V3M0"/>
<dbReference type="GO" id="GO:0061504">
    <property type="term" value="P:cyclic threonylcarbamoyladenosine biosynthetic process"/>
    <property type="evidence" value="ECO:0007669"/>
    <property type="project" value="TreeGrafter"/>
</dbReference>